<proteinExistence type="predicted"/>
<organism evidence="2">
    <name type="scientific">freshwater metagenome</name>
    <dbReference type="NCBI Taxonomy" id="449393"/>
    <lineage>
        <taxon>unclassified sequences</taxon>
        <taxon>metagenomes</taxon>
        <taxon>ecological metagenomes</taxon>
    </lineage>
</organism>
<dbReference type="EMBL" id="CAEZWP010000040">
    <property type="protein sequence ID" value="CAB4661565.1"/>
    <property type="molecule type" value="Genomic_DNA"/>
</dbReference>
<evidence type="ECO:0000313" key="2">
    <source>
        <dbReference type="EMBL" id="CAB5042969.1"/>
    </source>
</evidence>
<dbReference type="AlphaFoldDB" id="A0A6J7SNL3"/>
<reference evidence="2" key="1">
    <citation type="submission" date="2020-05" db="EMBL/GenBank/DDBJ databases">
        <authorList>
            <person name="Chiriac C."/>
            <person name="Salcher M."/>
            <person name="Ghai R."/>
            <person name="Kavagutti S V."/>
        </authorList>
    </citation>
    <scope>NUCLEOTIDE SEQUENCE</scope>
</reference>
<evidence type="ECO:0000313" key="1">
    <source>
        <dbReference type="EMBL" id="CAB4661565.1"/>
    </source>
</evidence>
<accession>A0A6J7SNL3</accession>
<dbReference type="EMBL" id="CAFBQB010000095">
    <property type="protein sequence ID" value="CAB5042969.1"/>
    <property type="molecule type" value="Genomic_DNA"/>
</dbReference>
<sequence length="85" mass="9235">MATNQIVEVDERGRATLGKNNVAPGLYLLEIDNAGVISLHPAKVVKSAQAKLDSRPRLMKSIDTLSATKKLVPSKRGRPKRSLKS</sequence>
<name>A0A6J7SNL3_9ZZZZ</name>
<protein>
    <submittedName>
        <fullName evidence="2">Unannotated protein</fullName>
    </submittedName>
</protein>
<gene>
    <name evidence="1" type="ORF">UFOPK2265_00842</name>
    <name evidence="2" type="ORF">UFOPK4248_00743</name>
</gene>